<dbReference type="RefSeq" id="WP_075013705.1">
    <property type="nucleotide sequence ID" value="NZ_FOWE01000005.1"/>
</dbReference>
<dbReference type="SUPFAM" id="SSF53474">
    <property type="entry name" value="alpha/beta-Hydrolases"/>
    <property type="match status" value="1"/>
</dbReference>
<gene>
    <name evidence="3" type="ORF">SAMN05660359_02339</name>
</gene>
<dbReference type="InterPro" id="IPR029058">
    <property type="entry name" value="AB_hydrolase_fold"/>
</dbReference>
<dbReference type="Proteomes" id="UP000183642">
    <property type="component" value="Unassembled WGS sequence"/>
</dbReference>
<dbReference type="OrthoDB" id="7185741at2"/>
<keyword evidence="1" id="KW-1133">Transmembrane helix</keyword>
<keyword evidence="1" id="KW-0472">Membrane</keyword>
<keyword evidence="1" id="KW-0812">Transmembrane</keyword>
<evidence type="ECO:0000313" key="4">
    <source>
        <dbReference type="Proteomes" id="UP000183642"/>
    </source>
</evidence>
<accession>A0A1I5FRK2</accession>
<feature type="transmembrane region" description="Helical" evidence="1">
    <location>
        <begin position="35"/>
        <end position="56"/>
    </location>
</feature>
<dbReference type="InterPro" id="IPR000073">
    <property type="entry name" value="AB_hydrolase_1"/>
</dbReference>
<protein>
    <submittedName>
        <fullName evidence="3">Pimeloyl-ACP methyl ester carboxylesterase</fullName>
    </submittedName>
</protein>
<name>A0A1I5FRK2_9ACTN</name>
<dbReference type="PANTHER" id="PTHR43139:SF52">
    <property type="entry name" value="SI:DKEY-122A22.2"/>
    <property type="match status" value="1"/>
</dbReference>
<dbReference type="Gene3D" id="3.40.50.1820">
    <property type="entry name" value="alpha/beta hydrolase"/>
    <property type="match status" value="1"/>
</dbReference>
<feature type="domain" description="AB hydrolase-1" evidence="2">
    <location>
        <begin position="88"/>
        <end position="190"/>
    </location>
</feature>
<proteinExistence type="predicted"/>
<dbReference type="GO" id="GO:0003824">
    <property type="term" value="F:catalytic activity"/>
    <property type="evidence" value="ECO:0007669"/>
    <property type="project" value="UniProtKB-ARBA"/>
</dbReference>
<evidence type="ECO:0000259" key="2">
    <source>
        <dbReference type="Pfam" id="PF00561"/>
    </source>
</evidence>
<keyword evidence="4" id="KW-1185">Reference proteome</keyword>
<dbReference type="PANTHER" id="PTHR43139">
    <property type="entry name" value="SI:DKEY-122A22.2"/>
    <property type="match status" value="1"/>
</dbReference>
<evidence type="ECO:0000313" key="3">
    <source>
        <dbReference type="EMBL" id="SFO26249.1"/>
    </source>
</evidence>
<evidence type="ECO:0000256" key="1">
    <source>
        <dbReference type="SAM" id="Phobius"/>
    </source>
</evidence>
<reference evidence="4" key="1">
    <citation type="submission" date="2016-10" db="EMBL/GenBank/DDBJ databases">
        <authorList>
            <person name="Varghese N."/>
            <person name="Submissions S."/>
        </authorList>
    </citation>
    <scope>NUCLEOTIDE SEQUENCE [LARGE SCALE GENOMIC DNA]</scope>
    <source>
        <strain evidence="4">DSM 43161</strain>
    </source>
</reference>
<dbReference type="EMBL" id="FOWE01000005">
    <property type="protein sequence ID" value="SFO26249.1"/>
    <property type="molecule type" value="Genomic_DNA"/>
</dbReference>
<dbReference type="AlphaFoldDB" id="A0A1I5FRK2"/>
<dbReference type="InterPro" id="IPR052370">
    <property type="entry name" value="Meta-cleavage_hydrolase"/>
</dbReference>
<dbReference type="Pfam" id="PF00561">
    <property type="entry name" value="Abhydrolase_1"/>
    <property type="match status" value="1"/>
</dbReference>
<sequence length="340" mass="35604">MPEISTDSARDTTIESPRPVIARRRSGPRRVGRRLAIVLALLVGAGLTGAGAEAVISQSDDERYPLPGRLVTVAGNGLHLNCTGTGAPTVVLEAGLGEPSLTWADVQPSLDDGVRVCSYDRAGLGWSRGGDNGAWTAEQAAADLAGLLSAAGEREPYVLVAHSVGVLVAREFRQAHPEAVTAMVLLDPTNAEAVRNGGVPPAGVVERRIQGLLARTGVLRWLGEWLVPAVVGDQPPPALLRQLPAAYHPRSIDASLQELRGTVASVEHLLREEDPSWGDLPVTVVSARSATEADRDAHAALAARSRAGQHVSAGSGGHHLHYADPHWVVGLVREAAATAD</sequence>
<organism evidence="3 4">
    <name type="scientific">Geodermatophilus obscurus</name>
    <dbReference type="NCBI Taxonomy" id="1861"/>
    <lineage>
        <taxon>Bacteria</taxon>
        <taxon>Bacillati</taxon>
        <taxon>Actinomycetota</taxon>
        <taxon>Actinomycetes</taxon>
        <taxon>Geodermatophilales</taxon>
        <taxon>Geodermatophilaceae</taxon>
        <taxon>Geodermatophilus</taxon>
    </lineage>
</organism>